<dbReference type="GO" id="GO:0004252">
    <property type="term" value="F:serine-type endopeptidase activity"/>
    <property type="evidence" value="ECO:0007669"/>
    <property type="project" value="InterPro"/>
</dbReference>
<keyword evidence="7" id="KW-1185">Reference proteome</keyword>
<dbReference type="Gene3D" id="2.60.40.2310">
    <property type="match status" value="1"/>
</dbReference>
<proteinExistence type="inferred from homology"/>
<comment type="caution">
    <text evidence="6">The sequence shown here is derived from an EMBL/GenBank/DDBJ whole genome shotgun (WGS) entry which is preliminary data.</text>
</comment>
<comment type="similarity">
    <text evidence="2">Belongs to the peptidase S8 family.</text>
</comment>
<evidence type="ECO:0000256" key="2">
    <source>
        <dbReference type="ARBA" id="ARBA00011073"/>
    </source>
</evidence>
<dbReference type="InterPro" id="IPR045051">
    <property type="entry name" value="SBT"/>
</dbReference>
<keyword evidence="4" id="KW-0325">Glycoprotein</keyword>
<organism evidence="6 7">
    <name type="scientific">Trifolium medium</name>
    <dbReference type="NCBI Taxonomy" id="97028"/>
    <lineage>
        <taxon>Eukaryota</taxon>
        <taxon>Viridiplantae</taxon>
        <taxon>Streptophyta</taxon>
        <taxon>Embryophyta</taxon>
        <taxon>Tracheophyta</taxon>
        <taxon>Spermatophyta</taxon>
        <taxon>Magnoliopsida</taxon>
        <taxon>eudicotyledons</taxon>
        <taxon>Gunneridae</taxon>
        <taxon>Pentapetalae</taxon>
        <taxon>rosids</taxon>
        <taxon>fabids</taxon>
        <taxon>Fabales</taxon>
        <taxon>Fabaceae</taxon>
        <taxon>Papilionoideae</taxon>
        <taxon>50 kb inversion clade</taxon>
        <taxon>NPAAA clade</taxon>
        <taxon>Hologalegina</taxon>
        <taxon>IRL clade</taxon>
        <taxon>Trifolieae</taxon>
        <taxon>Trifolium</taxon>
    </lineage>
</organism>
<dbReference type="InterPro" id="IPR036852">
    <property type="entry name" value="Peptidase_S8/S53_dom_sf"/>
</dbReference>
<comment type="subcellular location">
    <subcellularLocation>
        <location evidence="1">Secreted</location>
    </subcellularLocation>
</comment>
<reference evidence="6 7" key="1">
    <citation type="journal article" date="2018" name="Front. Plant Sci.">
        <title>Red Clover (Trifolium pratense) and Zigzag Clover (T. medium) - A Picture of Genomic Similarities and Differences.</title>
        <authorList>
            <person name="Dluhosova J."/>
            <person name="Istvanek J."/>
            <person name="Nedelnik J."/>
            <person name="Repkova J."/>
        </authorList>
    </citation>
    <scope>NUCLEOTIDE SEQUENCE [LARGE SCALE GENOMIC DNA]</scope>
    <source>
        <strain evidence="7">cv. 10/8</strain>
        <tissue evidence="6">Leaf</tissue>
    </source>
</reference>
<evidence type="ECO:0000313" key="6">
    <source>
        <dbReference type="EMBL" id="MCI05990.1"/>
    </source>
</evidence>
<dbReference type="Gene3D" id="3.40.50.200">
    <property type="entry name" value="Peptidase S8/S53 domain"/>
    <property type="match status" value="1"/>
</dbReference>
<dbReference type="InterPro" id="IPR041469">
    <property type="entry name" value="Subtilisin-like_FN3"/>
</dbReference>
<protein>
    <submittedName>
        <fullName evidence="6">Subtilisin-like serine protease</fullName>
    </submittedName>
</protein>
<evidence type="ECO:0000259" key="5">
    <source>
        <dbReference type="Pfam" id="PF17766"/>
    </source>
</evidence>
<accession>A0A392P3D6</accession>
<evidence type="ECO:0000256" key="1">
    <source>
        <dbReference type="ARBA" id="ARBA00004613"/>
    </source>
</evidence>
<dbReference type="GO" id="GO:0006508">
    <property type="term" value="P:proteolysis"/>
    <property type="evidence" value="ECO:0007669"/>
    <property type="project" value="UniProtKB-KW"/>
</dbReference>
<evidence type="ECO:0000313" key="7">
    <source>
        <dbReference type="Proteomes" id="UP000265520"/>
    </source>
</evidence>
<dbReference type="EMBL" id="LXQA010060371">
    <property type="protein sequence ID" value="MCI05990.1"/>
    <property type="molecule type" value="Genomic_DNA"/>
</dbReference>
<evidence type="ECO:0000256" key="4">
    <source>
        <dbReference type="ARBA" id="ARBA00023180"/>
    </source>
</evidence>
<keyword evidence="3" id="KW-0732">Signal</keyword>
<dbReference type="PANTHER" id="PTHR10795">
    <property type="entry name" value="PROPROTEIN CONVERTASE SUBTILISIN/KEXIN"/>
    <property type="match status" value="1"/>
</dbReference>
<feature type="domain" description="Subtilisin-like protease fibronectin type-III" evidence="5">
    <location>
        <begin position="72"/>
        <end position="123"/>
    </location>
</feature>
<dbReference type="Proteomes" id="UP000265520">
    <property type="component" value="Unassembled WGS sequence"/>
</dbReference>
<keyword evidence="6" id="KW-0645">Protease</keyword>
<sequence length="128" mass="14043">MVTYNDMAGEFAYGSGNVNPQQAVDPGLVYDINKQDYVQMLCNYGYDADKIKRISGDNSSCQGASNRSLVKDINYPALVIPIEPNKLLNVKINRTVTNVGSPNSTYRATVIPIPKIKISVEPKMAPTM</sequence>
<keyword evidence="6" id="KW-0378">Hydrolase</keyword>
<dbReference type="GO" id="GO:0005576">
    <property type="term" value="C:extracellular region"/>
    <property type="evidence" value="ECO:0007669"/>
    <property type="project" value="UniProtKB-SubCell"/>
</dbReference>
<dbReference type="Pfam" id="PF17766">
    <property type="entry name" value="fn3_6"/>
    <property type="match status" value="1"/>
</dbReference>
<evidence type="ECO:0000256" key="3">
    <source>
        <dbReference type="ARBA" id="ARBA00022729"/>
    </source>
</evidence>
<dbReference type="AlphaFoldDB" id="A0A392P3D6"/>
<name>A0A392P3D6_9FABA</name>